<accession>A0A7J6L7S8</accession>
<evidence type="ECO:0000313" key="2">
    <source>
        <dbReference type="EMBL" id="KAF4655258.1"/>
    </source>
</evidence>
<name>A0A7J6L7S8_PERCH</name>
<proteinExistence type="predicted"/>
<feature type="compositionally biased region" description="Low complexity" evidence="1">
    <location>
        <begin position="257"/>
        <end position="270"/>
    </location>
</feature>
<keyword evidence="3" id="KW-1185">Reference proteome</keyword>
<comment type="caution">
    <text evidence="2">The sequence shown here is derived from an EMBL/GenBank/DDBJ whole genome shotgun (WGS) entry which is preliminary data.</text>
</comment>
<reference evidence="2 3" key="1">
    <citation type="submission" date="2020-04" db="EMBL/GenBank/DDBJ databases">
        <title>Perkinsus chesapeaki whole genome sequence.</title>
        <authorList>
            <person name="Bogema D.R."/>
        </authorList>
    </citation>
    <scope>NUCLEOTIDE SEQUENCE [LARGE SCALE GENOMIC DNA]</scope>
    <source>
        <strain evidence="2">ATCC PRA-425</strain>
    </source>
</reference>
<dbReference type="Proteomes" id="UP000591131">
    <property type="component" value="Unassembled WGS sequence"/>
</dbReference>
<feature type="compositionally biased region" description="Basic and acidic residues" evidence="1">
    <location>
        <begin position="15"/>
        <end position="48"/>
    </location>
</feature>
<evidence type="ECO:0000256" key="1">
    <source>
        <dbReference type="SAM" id="MobiDB-lite"/>
    </source>
</evidence>
<feature type="region of interest" description="Disordered" evidence="1">
    <location>
        <begin position="1"/>
        <end position="93"/>
    </location>
</feature>
<dbReference type="EMBL" id="JAAPAO010000668">
    <property type="protein sequence ID" value="KAF4655258.1"/>
    <property type="molecule type" value="Genomic_DNA"/>
</dbReference>
<gene>
    <name evidence="2" type="ORF">FOL47_009499</name>
</gene>
<dbReference type="AlphaFoldDB" id="A0A7J6L7S8"/>
<evidence type="ECO:0000313" key="3">
    <source>
        <dbReference type="Proteomes" id="UP000591131"/>
    </source>
</evidence>
<protein>
    <submittedName>
        <fullName evidence="2">Uncharacterized protein</fullName>
    </submittedName>
</protein>
<feature type="region of interest" description="Disordered" evidence="1">
    <location>
        <begin position="207"/>
        <end position="270"/>
    </location>
</feature>
<sequence length="270" mass="30526">MAGAIALRRSSRLHPQVEDRQLHEGGNDDAISEPRESVTRRASVEGRDKRRRRSSLIGSPGGVSHQKTDSIRSRCRRSSRLGGRRETSVTKFTTPQRLLGQMESPQELSEWWTSDYEACPPYFAHENHPLYDMRYSPPSSEDRHWRRIIRKSTRIRGEAATTAQQFGVEAEQHVQRVLRCRNVPGAEEFNQLALMSLAELERVLDDDENKAATPQGKDKPPTRRQPRGATDQSASRRRCSVNCLFSPGGDGGQEKYSPTTSKSSKIPTMQ</sequence>
<organism evidence="2 3">
    <name type="scientific">Perkinsus chesapeaki</name>
    <name type="common">Clam parasite</name>
    <name type="synonym">Perkinsus andrewsi</name>
    <dbReference type="NCBI Taxonomy" id="330153"/>
    <lineage>
        <taxon>Eukaryota</taxon>
        <taxon>Sar</taxon>
        <taxon>Alveolata</taxon>
        <taxon>Perkinsozoa</taxon>
        <taxon>Perkinsea</taxon>
        <taxon>Perkinsida</taxon>
        <taxon>Perkinsidae</taxon>
        <taxon>Perkinsus</taxon>
    </lineage>
</organism>